<name>A0A6P1MJ24_9FIRM</name>
<organism evidence="14 15">
    <name type="scientific">Aminipila terrae</name>
    <dbReference type="NCBI Taxonomy" id="2697030"/>
    <lineage>
        <taxon>Bacteria</taxon>
        <taxon>Bacillati</taxon>
        <taxon>Bacillota</taxon>
        <taxon>Clostridia</taxon>
        <taxon>Peptostreptococcales</taxon>
        <taxon>Anaerovoracaceae</taxon>
        <taxon>Aminipila</taxon>
    </lineage>
</organism>
<sequence length="310" mass="35666">MNREIIIVAGPTAVGKTKYAIEIAKNFNGEIVSSDSMQLYKFMDIGSAKPTQEEQNQVKHYLVDEIDPREPFSVAEYQKRARDAIEQIFSKGKTPVISGGTGLYVNSLIYEMDFSAPPVGNEYRKKLENLAAKHGNEYVHQLLSKQDSEAAARIHPNNLKKVIRALEVAENSEQGIQPFEKSFVKTSDYAYKLIGLSRNREELYERINLRVDMLLDMGLVDEIKGLLDMGLTSDSISMKGIGYKEIIGYLNGEYDLEHAVYLVKRNTRHYAKRQITWFKRYDDIKWFNISEYNSDDEAVKEIITWLRENR</sequence>
<comment type="cofactor">
    <cofactor evidence="1 10">
        <name>Mg(2+)</name>
        <dbReference type="ChEBI" id="CHEBI:18420"/>
    </cofactor>
</comment>
<dbReference type="Pfam" id="PF01715">
    <property type="entry name" value="IPPT"/>
    <property type="match status" value="1"/>
</dbReference>
<evidence type="ECO:0000256" key="2">
    <source>
        <dbReference type="ARBA" id="ARBA00003213"/>
    </source>
</evidence>
<evidence type="ECO:0000256" key="12">
    <source>
        <dbReference type="RuleBase" id="RU003784"/>
    </source>
</evidence>
<keyword evidence="15" id="KW-1185">Reference proteome</keyword>
<protein>
    <recommendedName>
        <fullName evidence="10">tRNA dimethylallyltransferase</fullName>
        <ecNumber evidence="10">2.5.1.75</ecNumber>
    </recommendedName>
    <alternativeName>
        <fullName evidence="10">Dimethylallyl diphosphate:tRNA dimethylallyltransferase</fullName>
        <shortName evidence="10">DMAPP:tRNA dimethylallyltransferase</shortName>
        <shortName evidence="10">DMATase</shortName>
    </alternativeName>
    <alternativeName>
        <fullName evidence="10">Isopentenyl-diphosphate:tRNA isopentenyltransferase</fullName>
        <shortName evidence="10">IPP transferase</shortName>
        <shortName evidence="10">IPPT</shortName>
        <shortName evidence="10">IPTase</shortName>
    </alternativeName>
</protein>
<dbReference type="InterPro" id="IPR027417">
    <property type="entry name" value="P-loop_NTPase"/>
</dbReference>
<evidence type="ECO:0000256" key="11">
    <source>
        <dbReference type="RuleBase" id="RU003783"/>
    </source>
</evidence>
<evidence type="ECO:0000256" key="5">
    <source>
        <dbReference type="ARBA" id="ARBA00022694"/>
    </source>
</evidence>
<evidence type="ECO:0000256" key="9">
    <source>
        <dbReference type="ARBA" id="ARBA00049563"/>
    </source>
</evidence>
<dbReference type="GO" id="GO:0052381">
    <property type="term" value="F:tRNA dimethylallyltransferase activity"/>
    <property type="evidence" value="ECO:0007669"/>
    <property type="project" value="UniProtKB-UniRule"/>
</dbReference>
<dbReference type="RefSeq" id="WP_162363496.1">
    <property type="nucleotide sequence ID" value="NZ_CP047591.1"/>
</dbReference>
<dbReference type="NCBIfam" id="TIGR00174">
    <property type="entry name" value="miaA"/>
    <property type="match status" value="1"/>
</dbReference>
<evidence type="ECO:0000256" key="10">
    <source>
        <dbReference type="HAMAP-Rule" id="MF_00185"/>
    </source>
</evidence>
<keyword evidence="6 10" id="KW-0547">Nucleotide-binding</keyword>
<feature type="site" description="Interaction with substrate tRNA" evidence="10">
    <location>
        <position position="124"/>
    </location>
</feature>
<dbReference type="InterPro" id="IPR018022">
    <property type="entry name" value="IPT"/>
</dbReference>
<dbReference type="Gene3D" id="1.10.20.140">
    <property type="match status" value="1"/>
</dbReference>
<keyword evidence="5 10" id="KW-0819">tRNA processing</keyword>
<evidence type="ECO:0000256" key="1">
    <source>
        <dbReference type="ARBA" id="ARBA00001946"/>
    </source>
</evidence>
<evidence type="ECO:0000256" key="4">
    <source>
        <dbReference type="ARBA" id="ARBA00022679"/>
    </source>
</evidence>
<dbReference type="HAMAP" id="MF_00185">
    <property type="entry name" value="IPP_trans"/>
    <property type="match status" value="1"/>
</dbReference>
<dbReference type="AlphaFoldDB" id="A0A6P1MJ24"/>
<evidence type="ECO:0000256" key="6">
    <source>
        <dbReference type="ARBA" id="ARBA00022741"/>
    </source>
</evidence>
<evidence type="ECO:0000256" key="3">
    <source>
        <dbReference type="ARBA" id="ARBA00005842"/>
    </source>
</evidence>
<comment type="catalytic activity">
    <reaction evidence="9 10 11">
        <text>adenosine(37) in tRNA + dimethylallyl diphosphate = N(6)-dimethylallyladenosine(37) in tRNA + diphosphate</text>
        <dbReference type="Rhea" id="RHEA:26482"/>
        <dbReference type="Rhea" id="RHEA-COMP:10162"/>
        <dbReference type="Rhea" id="RHEA-COMP:10375"/>
        <dbReference type="ChEBI" id="CHEBI:33019"/>
        <dbReference type="ChEBI" id="CHEBI:57623"/>
        <dbReference type="ChEBI" id="CHEBI:74411"/>
        <dbReference type="ChEBI" id="CHEBI:74415"/>
        <dbReference type="EC" id="2.5.1.75"/>
    </reaction>
</comment>
<comment type="similarity">
    <text evidence="3 10 13">Belongs to the IPP transferase family.</text>
</comment>
<evidence type="ECO:0000313" key="15">
    <source>
        <dbReference type="Proteomes" id="UP000463883"/>
    </source>
</evidence>
<comment type="function">
    <text evidence="2 10 12">Catalyzes the transfer of a dimethylallyl group onto the adenine at position 37 in tRNAs that read codons beginning with uridine, leading to the formation of N6-(dimethylallyl)adenosine (i(6)A).</text>
</comment>
<feature type="binding site" evidence="10">
    <location>
        <begin position="12"/>
        <end position="17"/>
    </location>
    <ligand>
        <name>substrate</name>
    </ligand>
</feature>
<evidence type="ECO:0000256" key="13">
    <source>
        <dbReference type="RuleBase" id="RU003785"/>
    </source>
</evidence>
<dbReference type="GO" id="GO:0005524">
    <property type="term" value="F:ATP binding"/>
    <property type="evidence" value="ECO:0007669"/>
    <property type="project" value="UniProtKB-UniRule"/>
</dbReference>
<evidence type="ECO:0000313" key="14">
    <source>
        <dbReference type="EMBL" id="QHI73731.1"/>
    </source>
</evidence>
<accession>A0A6P1MJ24</accession>
<proteinExistence type="inferred from homology"/>
<dbReference type="PANTHER" id="PTHR11088:SF60">
    <property type="entry name" value="TRNA DIMETHYLALLYLTRANSFERASE"/>
    <property type="match status" value="1"/>
</dbReference>
<feature type="site" description="Interaction with substrate tRNA" evidence="10">
    <location>
        <position position="101"/>
    </location>
</feature>
<gene>
    <name evidence="10 14" type="primary">miaA</name>
    <name evidence="14" type="ORF">Ami3637_16300</name>
</gene>
<keyword evidence="8 10" id="KW-0460">Magnesium</keyword>
<dbReference type="PANTHER" id="PTHR11088">
    <property type="entry name" value="TRNA DIMETHYLALLYLTRANSFERASE"/>
    <property type="match status" value="1"/>
</dbReference>
<dbReference type="SUPFAM" id="SSF52540">
    <property type="entry name" value="P-loop containing nucleoside triphosphate hydrolases"/>
    <property type="match status" value="2"/>
</dbReference>
<evidence type="ECO:0000256" key="8">
    <source>
        <dbReference type="ARBA" id="ARBA00022842"/>
    </source>
</evidence>
<dbReference type="InterPro" id="IPR039657">
    <property type="entry name" value="Dimethylallyltransferase"/>
</dbReference>
<comment type="subunit">
    <text evidence="10">Monomer.</text>
</comment>
<feature type="region of interest" description="Interaction with substrate tRNA" evidence="10">
    <location>
        <begin position="35"/>
        <end position="38"/>
    </location>
</feature>
<comment type="caution">
    <text evidence="10">Lacks conserved residue(s) required for the propagation of feature annotation.</text>
</comment>
<reference evidence="14 15" key="1">
    <citation type="submission" date="2020-01" db="EMBL/GenBank/DDBJ databases">
        <title>Genomic analysis of Aminipila sp. CBA3637.</title>
        <authorList>
            <person name="Kim Y.B."/>
            <person name="Roh S.W."/>
        </authorList>
    </citation>
    <scope>NUCLEOTIDE SEQUENCE [LARGE SCALE GENOMIC DNA]</scope>
    <source>
        <strain evidence="14 15">CBA3637</strain>
    </source>
</reference>
<dbReference type="KEGG" id="amic:Ami3637_16300"/>
<dbReference type="Gene3D" id="3.40.50.300">
    <property type="entry name" value="P-loop containing nucleotide triphosphate hydrolases"/>
    <property type="match status" value="1"/>
</dbReference>
<dbReference type="Proteomes" id="UP000463883">
    <property type="component" value="Chromosome"/>
</dbReference>
<keyword evidence="4 10" id="KW-0808">Transferase</keyword>
<keyword evidence="7 10" id="KW-0067">ATP-binding</keyword>
<dbReference type="GO" id="GO:0006400">
    <property type="term" value="P:tRNA modification"/>
    <property type="evidence" value="ECO:0007669"/>
    <property type="project" value="TreeGrafter"/>
</dbReference>
<dbReference type="EMBL" id="CP047591">
    <property type="protein sequence ID" value="QHI73731.1"/>
    <property type="molecule type" value="Genomic_DNA"/>
</dbReference>
<dbReference type="EC" id="2.5.1.75" evidence="10"/>
<evidence type="ECO:0000256" key="7">
    <source>
        <dbReference type="ARBA" id="ARBA00022840"/>
    </source>
</evidence>
<feature type="binding site" evidence="10">
    <location>
        <begin position="10"/>
        <end position="17"/>
    </location>
    <ligand>
        <name>ATP</name>
        <dbReference type="ChEBI" id="CHEBI:30616"/>
    </ligand>
</feature>